<protein>
    <submittedName>
        <fullName evidence="1">Uncharacterized protein</fullName>
    </submittedName>
</protein>
<dbReference type="Proteomes" id="UP001055879">
    <property type="component" value="Linkage Group LG03"/>
</dbReference>
<evidence type="ECO:0000313" key="1">
    <source>
        <dbReference type="EMBL" id="KAI3747549.1"/>
    </source>
</evidence>
<evidence type="ECO:0000313" key="2">
    <source>
        <dbReference type="Proteomes" id="UP001055879"/>
    </source>
</evidence>
<proteinExistence type="predicted"/>
<gene>
    <name evidence="1" type="ORF">L6452_10034</name>
</gene>
<name>A0ACB9DLJ4_ARCLA</name>
<accession>A0ACB9DLJ4</accession>
<reference evidence="1 2" key="2">
    <citation type="journal article" date="2022" name="Mol. Ecol. Resour.">
        <title>The genomes of chicory, endive, great burdock and yacon provide insights into Asteraceae paleo-polyploidization history and plant inulin production.</title>
        <authorList>
            <person name="Fan W."/>
            <person name="Wang S."/>
            <person name="Wang H."/>
            <person name="Wang A."/>
            <person name="Jiang F."/>
            <person name="Liu H."/>
            <person name="Zhao H."/>
            <person name="Xu D."/>
            <person name="Zhang Y."/>
        </authorList>
    </citation>
    <scope>NUCLEOTIDE SEQUENCE [LARGE SCALE GENOMIC DNA]</scope>
    <source>
        <strain evidence="2">cv. Niubang</strain>
    </source>
</reference>
<keyword evidence="2" id="KW-1185">Reference proteome</keyword>
<dbReference type="EMBL" id="CM042049">
    <property type="protein sequence ID" value="KAI3747549.1"/>
    <property type="molecule type" value="Genomic_DNA"/>
</dbReference>
<comment type="caution">
    <text evidence="1">The sequence shown here is derived from an EMBL/GenBank/DDBJ whole genome shotgun (WGS) entry which is preliminary data.</text>
</comment>
<organism evidence="1 2">
    <name type="scientific">Arctium lappa</name>
    <name type="common">Greater burdock</name>
    <name type="synonym">Lappa major</name>
    <dbReference type="NCBI Taxonomy" id="4217"/>
    <lineage>
        <taxon>Eukaryota</taxon>
        <taxon>Viridiplantae</taxon>
        <taxon>Streptophyta</taxon>
        <taxon>Embryophyta</taxon>
        <taxon>Tracheophyta</taxon>
        <taxon>Spermatophyta</taxon>
        <taxon>Magnoliopsida</taxon>
        <taxon>eudicotyledons</taxon>
        <taxon>Gunneridae</taxon>
        <taxon>Pentapetalae</taxon>
        <taxon>asterids</taxon>
        <taxon>campanulids</taxon>
        <taxon>Asterales</taxon>
        <taxon>Asteraceae</taxon>
        <taxon>Carduoideae</taxon>
        <taxon>Cardueae</taxon>
        <taxon>Arctiinae</taxon>
        <taxon>Arctium</taxon>
    </lineage>
</organism>
<sequence>MRRETRIERERPIRVKSSLFHNLHFKHPSQLFYLFPTTFLVVGFFIFIFHLLNVYVVLVLMGLWPKFMLISFIFLSFQ</sequence>
<reference evidence="2" key="1">
    <citation type="journal article" date="2022" name="Mol. Ecol. Resour.">
        <title>The genomes of chicory, endive, great burdock and yacon provide insights into Asteraceae palaeo-polyploidization history and plant inulin production.</title>
        <authorList>
            <person name="Fan W."/>
            <person name="Wang S."/>
            <person name="Wang H."/>
            <person name="Wang A."/>
            <person name="Jiang F."/>
            <person name="Liu H."/>
            <person name="Zhao H."/>
            <person name="Xu D."/>
            <person name="Zhang Y."/>
        </authorList>
    </citation>
    <scope>NUCLEOTIDE SEQUENCE [LARGE SCALE GENOMIC DNA]</scope>
    <source>
        <strain evidence="2">cv. Niubang</strain>
    </source>
</reference>